<dbReference type="InterPro" id="IPR035965">
    <property type="entry name" value="PAS-like_dom_sf"/>
</dbReference>
<evidence type="ECO:0000256" key="1">
    <source>
        <dbReference type="ARBA" id="ARBA00000085"/>
    </source>
</evidence>
<evidence type="ECO:0000256" key="4">
    <source>
        <dbReference type="ARBA" id="ARBA00022679"/>
    </source>
</evidence>
<keyword evidence="5" id="KW-0547">Nucleotide-binding</keyword>
<evidence type="ECO:0000256" key="5">
    <source>
        <dbReference type="ARBA" id="ARBA00022741"/>
    </source>
</evidence>
<dbReference type="Pfam" id="PF08447">
    <property type="entry name" value="PAS_3"/>
    <property type="match status" value="1"/>
</dbReference>
<dbReference type="InterPro" id="IPR004358">
    <property type="entry name" value="Sig_transdc_His_kin-like_C"/>
</dbReference>
<dbReference type="InterPro" id="IPR036890">
    <property type="entry name" value="HATPase_C_sf"/>
</dbReference>
<dbReference type="PROSITE" id="PS50109">
    <property type="entry name" value="HIS_KIN"/>
    <property type="match status" value="1"/>
</dbReference>
<dbReference type="InterPro" id="IPR003594">
    <property type="entry name" value="HATPase_dom"/>
</dbReference>
<feature type="domain" description="PAC" evidence="11">
    <location>
        <begin position="332"/>
        <end position="384"/>
    </location>
</feature>
<keyword evidence="6 12" id="KW-0418">Kinase</keyword>
<dbReference type="OrthoDB" id="9815750at2"/>
<evidence type="ECO:0000256" key="6">
    <source>
        <dbReference type="ARBA" id="ARBA00022777"/>
    </source>
</evidence>
<dbReference type="GO" id="GO:0006355">
    <property type="term" value="P:regulation of DNA-templated transcription"/>
    <property type="evidence" value="ECO:0007669"/>
    <property type="project" value="InterPro"/>
</dbReference>
<dbReference type="InterPro" id="IPR000014">
    <property type="entry name" value="PAS"/>
</dbReference>
<dbReference type="SUPFAM" id="SSF55785">
    <property type="entry name" value="PYP-like sensor domain (PAS domain)"/>
    <property type="match status" value="2"/>
</dbReference>
<dbReference type="Gene3D" id="1.10.287.130">
    <property type="match status" value="1"/>
</dbReference>
<name>A0A1U7PQ11_9BACI</name>
<dbReference type="SUPFAM" id="SSF55874">
    <property type="entry name" value="ATPase domain of HSP90 chaperone/DNA topoisomerase II/histidine kinase"/>
    <property type="match status" value="1"/>
</dbReference>
<dbReference type="CDD" id="cd00130">
    <property type="entry name" value="PAS"/>
    <property type="match status" value="2"/>
</dbReference>
<dbReference type="PRINTS" id="PR00344">
    <property type="entry name" value="BCTRLSENSOR"/>
</dbReference>
<dbReference type="Pfam" id="PF02518">
    <property type="entry name" value="HATPase_c"/>
    <property type="match status" value="1"/>
</dbReference>
<comment type="catalytic activity">
    <reaction evidence="1">
        <text>ATP + protein L-histidine = ADP + protein N-phospho-L-histidine.</text>
        <dbReference type="EC" id="2.7.13.3"/>
    </reaction>
</comment>
<evidence type="ECO:0000256" key="2">
    <source>
        <dbReference type="ARBA" id="ARBA00012438"/>
    </source>
</evidence>
<dbReference type="SMART" id="SM00091">
    <property type="entry name" value="PAS"/>
    <property type="match status" value="2"/>
</dbReference>
<feature type="domain" description="Histidine kinase" evidence="9">
    <location>
        <begin position="397"/>
        <end position="600"/>
    </location>
</feature>
<protein>
    <recommendedName>
        <fullName evidence="2">histidine kinase</fullName>
        <ecNumber evidence="2">2.7.13.3</ecNumber>
    </recommendedName>
</protein>
<dbReference type="PROSITE" id="PS50113">
    <property type="entry name" value="PAC"/>
    <property type="match status" value="1"/>
</dbReference>
<dbReference type="SMART" id="SM00387">
    <property type="entry name" value="HATPase_c"/>
    <property type="match status" value="1"/>
</dbReference>
<dbReference type="InterPro" id="IPR036097">
    <property type="entry name" value="HisK_dim/P_sf"/>
</dbReference>
<dbReference type="EC" id="2.7.13.3" evidence="2"/>
<dbReference type="EMBL" id="FTPL01000002">
    <property type="protein sequence ID" value="SIT83809.1"/>
    <property type="molecule type" value="Genomic_DNA"/>
</dbReference>
<dbReference type="CDD" id="cd00075">
    <property type="entry name" value="HATPase"/>
    <property type="match status" value="1"/>
</dbReference>
<dbReference type="GO" id="GO:0000155">
    <property type="term" value="F:phosphorelay sensor kinase activity"/>
    <property type="evidence" value="ECO:0007669"/>
    <property type="project" value="InterPro"/>
</dbReference>
<evidence type="ECO:0000256" key="8">
    <source>
        <dbReference type="ARBA" id="ARBA00023012"/>
    </source>
</evidence>
<dbReference type="STRING" id="550447.SAMN05428946_1655"/>
<dbReference type="PROSITE" id="PS50112">
    <property type="entry name" value="PAS"/>
    <property type="match status" value="2"/>
</dbReference>
<dbReference type="Gene3D" id="3.30.565.10">
    <property type="entry name" value="Histidine kinase-like ATPase, C-terminal domain"/>
    <property type="match status" value="1"/>
</dbReference>
<dbReference type="NCBIfam" id="TIGR00229">
    <property type="entry name" value="sensory_box"/>
    <property type="match status" value="2"/>
</dbReference>
<dbReference type="InterPro" id="IPR000700">
    <property type="entry name" value="PAS-assoc_C"/>
</dbReference>
<dbReference type="SMART" id="SM00388">
    <property type="entry name" value="HisKA"/>
    <property type="match status" value="1"/>
</dbReference>
<dbReference type="GO" id="GO:0005524">
    <property type="term" value="F:ATP binding"/>
    <property type="evidence" value="ECO:0007669"/>
    <property type="project" value="UniProtKB-KW"/>
</dbReference>
<reference evidence="13" key="1">
    <citation type="submission" date="2017-01" db="EMBL/GenBank/DDBJ databases">
        <authorList>
            <person name="Varghese N."/>
            <person name="Submissions S."/>
        </authorList>
    </citation>
    <scope>NUCLEOTIDE SEQUENCE [LARGE SCALE GENOMIC DNA]</scope>
    <source>
        <strain evidence="13">MNA4</strain>
    </source>
</reference>
<dbReference type="Pfam" id="PF00512">
    <property type="entry name" value="HisKA"/>
    <property type="match status" value="1"/>
</dbReference>
<proteinExistence type="predicted"/>
<keyword evidence="13" id="KW-1185">Reference proteome</keyword>
<dbReference type="PANTHER" id="PTHR43065:SF34">
    <property type="entry name" value="SPORULATION KINASE A"/>
    <property type="match status" value="1"/>
</dbReference>
<keyword evidence="8" id="KW-0902">Two-component regulatory system</keyword>
<dbReference type="AlphaFoldDB" id="A0A1U7PQ11"/>
<feature type="domain" description="PAS" evidence="10">
    <location>
        <begin position="258"/>
        <end position="331"/>
    </location>
</feature>
<evidence type="ECO:0000256" key="3">
    <source>
        <dbReference type="ARBA" id="ARBA00022553"/>
    </source>
</evidence>
<dbReference type="Pfam" id="PF00989">
    <property type="entry name" value="PAS"/>
    <property type="match status" value="1"/>
</dbReference>
<evidence type="ECO:0000256" key="7">
    <source>
        <dbReference type="ARBA" id="ARBA00022840"/>
    </source>
</evidence>
<dbReference type="InterPro" id="IPR013767">
    <property type="entry name" value="PAS_fold"/>
</dbReference>
<dbReference type="PANTHER" id="PTHR43065">
    <property type="entry name" value="SENSOR HISTIDINE KINASE"/>
    <property type="match status" value="1"/>
</dbReference>
<keyword evidence="3" id="KW-0597">Phosphoprotein</keyword>
<organism evidence="12 13">
    <name type="scientific">Edaphobacillus lindanitolerans</name>
    <dbReference type="NCBI Taxonomy" id="550447"/>
    <lineage>
        <taxon>Bacteria</taxon>
        <taxon>Bacillati</taxon>
        <taxon>Bacillota</taxon>
        <taxon>Bacilli</taxon>
        <taxon>Bacillales</taxon>
        <taxon>Bacillaceae</taxon>
        <taxon>Edaphobacillus</taxon>
    </lineage>
</organism>
<dbReference type="SUPFAM" id="SSF47384">
    <property type="entry name" value="Homodimeric domain of signal transducing histidine kinase"/>
    <property type="match status" value="1"/>
</dbReference>
<evidence type="ECO:0000259" key="11">
    <source>
        <dbReference type="PROSITE" id="PS50113"/>
    </source>
</evidence>
<dbReference type="Gene3D" id="3.30.450.20">
    <property type="entry name" value="PAS domain"/>
    <property type="match status" value="2"/>
</dbReference>
<keyword evidence="7" id="KW-0067">ATP-binding</keyword>
<sequence length="604" mass="68961">MKKLKDDLRYLLAAEGTGLQYFLIDARRKGYWFIMPDGEIYHDSNTVLSNKSIEEMVHRDDVPLIYSRMQEATEGERFVPFTFRVADRGYDPYYVRELKAIEEDLFLIGLFPVVPRPAGLALDDKPTAWNSPFFELIDEAAIMMSVDGVILDVNESFVKEFGWSACELLGRPIPIIPKELEHEFKVGSMRLISGERNYRLDTVRLRKDGSRVPVHVQAFPVYGEKNRVRAFFVLFISREAMLASRSLIRLQERIIHDRDQLIVDIMDNVDIGLAQYDCVQEKYIYLNPAMERLFGLPLNELYADPMSIRRNLLDEDKEAAGDFLEGISNETREIEFRIHGTEEQVRWLRTKFIRVEDDEGEAVRLVTFTQDITDLKHSLELTQKWEKLGVVGRLAAGIAHEVRNPLTSVKGFVQLLGEGEANPFAGIILDELSRIELIMDEFLMLAKPHQETEMRDYDLNEVLHEVTQLLKAEAHMHGSRIRFRKTKNPVWVNCEAKQIKQVIINFVKNAIEAMPDGGTVRVKLISGNPTVKVQVSDEGVGIPADRLHRLGEPFYSNKEKGTGLGLMTSYKIIENHGGTIRFSSVEGEGTMAEIELPCSILANN</sequence>
<dbReference type="InterPro" id="IPR003661">
    <property type="entry name" value="HisK_dim/P_dom"/>
</dbReference>
<evidence type="ECO:0000313" key="13">
    <source>
        <dbReference type="Proteomes" id="UP000187550"/>
    </source>
</evidence>
<evidence type="ECO:0000259" key="9">
    <source>
        <dbReference type="PROSITE" id="PS50109"/>
    </source>
</evidence>
<dbReference type="InterPro" id="IPR013655">
    <property type="entry name" value="PAS_fold_3"/>
</dbReference>
<keyword evidence="4" id="KW-0808">Transferase</keyword>
<dbReference type="RefSeq" id="WP_076757973.1">
    <property type="nucleotide sequence ID" value="NZ_FTPL01000002.1"/>
</dbReference>
<dbReference type="CDD" id="cd00082">
    <property type="entry name" value="HisKA"/>
    <property type="match status" value="1"/>
</dbReference>
<dbReference type="SMART" id="SM00086">
    <property type="entry name" value="PAC"/>
    <property type="match status" value="2"/>
</dbReference>
<evidence type="ECO:0000259" key="10">
    <source>
        <dbReference type="PROSITE" id="PS50112"/>
    </source>
</evidence>
<dbReference type="InterPro" id="IPR001610">
    <property type="entry name" value="PAC"/>
</dbReference>
<accession>A0A1U7PQ11</accession>
<dbReference type="Proteomes" id="UP000187550">
    <property type="component" value="Unassembled WGS sequence"/>
</dbReference>
<dbReference type="InterPro" id="IPR005467">
    <property type="entry name" value="His_kinase_dom"/>
</dbReference>
<gene>
    <name evidence="12" type="ORF">SAMN05428946_1655</name>
</gene>
<feature type="domain" description="PAS" evidence="10">
    <location>
        <begin position="134"/>
        <end position="171"/>
    </location>
</feature>
<evidence type="ECO:0000313" key="12">
    <source>
        <dbReference type="EMBL" id="SIT83809.1"/>
    </source>
</evidence>